<dbReference type="AlphaFoldDB" id="A0A8X6M9G9"/>
<protein>
    <submittedName>
        <fullName evidence="1">Uncharacterized protein</fullName>
    </submittedName>
</protein>
<comment type="caution">
    <text evidence="1">The sequence shown here is derived from an EMBL/GenBank/DDBJ whole genome shotgun (WGS) entry which is preliminary data.</text>
</comment>
<evidence type="ECO:0000313" key="2">
    <source>
        <dbReference type="Proteomes" id="UP000886998"/>
    </source>
</evidence>
<reference evidence="1" key="1">
    <citation type="submission" date="2020-08" db="EMBL/GenBank/DDBJ databases">
        <title>Multicomponent nature underlies the extraordinary mechanical properties of spider dragline silk.</title>
        <authorList>
            <person name="Kono N."/>
            <person name="Nakamura H."/>
            <person name="Mori M."/>
            <person name="Yoshida Y."/>
            <person name="Ohtoshi R."/>
            <person name="Malay A.D."/>
            <person name="Moran D.A.P."/>
            <person name="Tomita M."/>
            <person name="Numata K."/>
            <person name="Arakawa K."/>
        </authorList>
    </citation>
    <scope>NUCLEOTIDE SEQUENCE</scope>
</reference>
<evidence type="ECO:0000313" key="1">
    <source>
        <dbReference type="EMBL" id="GFS37005.1"/>
    </source>
</evidence>
<dbReference type="OrthoDB" id="6473238at2759"/>
<sequence length="100" mass="11582">MPKIFHIVEYGIFNSRNTSGTFTLPCGDWLLASMTAVATLSMLEDWICFRPLRGRECQVAQFFQISFKLRKANERIKTLFLSASYSGILYMCNEVLMLLW</sequence>
<organism evidence="1 2">
    <name type="scientific">Trichonephila inaurata madagascariensis</name>
    <dbReference type="NCBI Taxonomy" id="2747483"/>
    <lineage>
        <taxon>Eukaryota</taxon>
        <taxon>Metazoa</taxon>
        <taxon>Ecdysozoa</taxon>
        <taxon>Arthropoda</taxon>
        <taxon>Chelicerata</taxon>
        <taxon>Arachnida</taxon>
        <taxon>Araneae</taxon>
        <taxon>Araneomorphae</taxon>
        <taxon>Entelegynae</taxon>
        <taxon>Araneoidea</taxon>
        <taxon>Nephilidae</taxon>
        <taxon>Trichonephila</taxon>
        <taxon>Trichonephila inaurata</taxon>
    </lineage>
</organism>
<name>A0A8X6M9G9_9ARAC</name>
<keyword evidence="2" id="KW-1185">Reference proteome</keyword>
<dbReference type="Proteomes" id="UP000886998">
    <property type="component" value="Unassembled WGS sequence"/>
</dbReference>
<gene>
    <name evidence="1" type="ORF">TNIN_76871</name>
</gene>
<accession>A0A8X6M9G9</accession>
<dbReference type="EMBL" id="BMAV01024898">
    <property type="protein sequence ID" value="GFS37005.1"/>
    <property type="molecule type" value="Genomic_DNA"/>
</dbReference>
<proteinExistence type="predicted"/>